<feature type="compositionally biased region" description="Acidic residues" evidence="1">
    <location>
        <begin position="84"/>
        <end position="95"/>
    </location>
</feature>
<dbReference type="Proteomes" id="UP001066276">
    <property type="component" value="Chromosome 3_2"/>
</dbReference>
<dbReference type="EMBL" id="JANPWB010000006">
    <property type="protein sequence ID" value="KAJ1179482.1"/>
    <property type="molecule type" value="Genomic_DNA"/>
</dbReference>
<reference evidence="2" key="1">
    <citation type="journal article" date="2022" name="bioRxiv">
        <title>Sequencing and chromosome-scale assembly of the giantPleurodeles waltlgenome.</title>
        <authorList>
            <person name="Brown T."/>
            <person name="Elewa A."/>
            <person name="Iarovenko S."/>
            <person name="Subramanian E."/>
            <person name="Araus A.J."/>
            <person name="Petzold A."/>
            <person name="Susuki M."/>
            <person name="Suzuki K.-i.T."/>
            <person name="Hayashi T."/>
            <person name="Toyoda A."/>
            <person name="Oliveira C."/>
            <person name="Osipova E."/>
            <person name="Leigh N.D."/>
            <person name="Simon A."/>
            <person name="Yun M.H."/>
        </authorList>
    </citation>
    <scope>NUCLEOTIDE SEQUENCE</scope>
    <source>
        <strain evidence="2">20211129_DDA</strain>
        <tissue evidence="2">Liver</tissue>
    </source>
</reference>
<evidence type="ECO:0000313" key="3">
    <source>
        <dbReference type="Proteomes" id="UP001066276"/>
    </source>
</evidence>
<sequence>MYETQLCIHFNTVAYWQTHCDGPAGTDPCTEPTCAATACGILELHGASPNRKRSLAMTSGLPGGTKNEGQMKKSAFGTRRGDDKEVECEEEEEKGDEVLVGKEERGTSNSERGEWLLPGRGEEDEEAADGGLQPAVSLGGGIQNPATLLEKGGLTRCVTTP</sequence>
<organism evidence="2 3">
    <name type="scientific">Pleurodeles waltl</name>
    <name type="common">Iberian ribbed newt</name>
    <dbReference type="NCBI Taxonomy" id="8319"/>
    <lineage>
        <taxon>Eukaryota</taxon>
        <taxon>Metazoa</taxon>
        <taxon>Chordata</taxon>
        <taxon>Craniata</taxon>
        <taxon>Vertebrata</taxon>
        <taxon>Euteleostomi</taxon>
        <taxon>Amphibia</taxon>
        <taxon>Batrachia</taxon>
        <taxon>Caudata</taxon>
        <taxon>Salamandroidea</taxon>
        <taxon>Salamandridae</taxon>
        <taxon>Pleurodelinae</taxon>
        <taxon>Pleurodeles</taxon>
    </lineage>
</organism>
<evidence type="ECO:0000256" key="1">
    <source>
        <dbReference type="SAM" id="MobiDB-lite"/>
    </source>
</evidence>
<dbReference type="AlphaFoldDB" id="A0AAV7TSA7"/>
<proteinExistence type="predicted"/>
<keyword evidence="3" id="KW-1185">Reference proteome</keyword>
<comment type="caution">
    <text evidence="2">The sequence shown here is derived from an EMBL/GenBank/DDBJ whole genome shotgun (WGS) entry which is preliminary data.</text>
</comment>
<gene>
    <name evidence="2" type="ORF">NDU88_004716</name>
</gene>
<feature type="compositionally biased region" description="Basic and acidic residues" evidence="1">
    <location>
        <begin position="96"/>
        <end position="114"/>
    </location>
</feature>
<feature type="region of interest" description="Disordered" evidence="1">
    <location>
        <begin position="50"/>
        <end position="139"/>
    </location>
</feature>
<name>A0AAV7TSA7_PLEWA</name>
<accession>A0AAV7TSA7</accession>
<protein>
    <submittedName>
        <fullName evidence="2">Uncharacterized protein</fullName>
    </submittedName>
</protein>
<evidence type="ECO:0000313" key="2">
    <source>
        <dbReference type="EMBL" id="KAJ1179482.1"/>
    </source>
</evidence>